<proteinExistence type="predicted"/>
<keyword evidence="3" id="KW-1185">Reference proteome</keyword>
<dbReference type="AlphaFoldDB" id="A0A3P8BER4"/>
<gene>
    <name evidence="2" type="ORF">SMRZ_LOCUS13034</name>
</gene>
<evidence type="ECO:0000313" key="2">
    <source>
        <dbReference type="EMBL" id="VDP03554.1"/>
    </source>
</evidence>
<sequence>MLNNQLRARSLDHLVIGSPSLSYSDKNSNNDYKSIQFNQAFDHVKSDESASSYLTSFSLTSLVSAILPFTTAVLPSSVVSSSDPKGVTINNNLTKANTRLSESTHLRPKCPSSSTAVTGLQGLLDVNKEDTDSSKSLLHRTSTSKSIDRSALSPNS</sequence>
<feature type="non-terminal residue" evidence="2">
    <location>
        <position position="156"/>
    </location>
</feature>
<name>A0A3P8BER4_9TREM</name>
<evidence type="ECO:0000256" key="1">
    <source>
        <dbReference type="SAM" id="MobiDB-lite"/>
    </source>
</evidence>
<evidence type="ECO:0000313" key="3">
    <source>
        <dbReference type="Proteomes" id="UP000277204"/>
    </source>
</evidence>
<feature type="region of interest" description="Disordered" evidence="1">
    <location>
        <begin position="129"/>
        <end position="156"/>
    </location>
</feature>
<organism evidence="2 3">
    <name type="scientific">Schistosoma margrebowiei</name>
    <dbReference type="NCBI Taxonomy" id="48269"/>
    <lineage>
        <taxon>Eukaryota</taxon>
        <taxon>Metazoa</taxon>
        <taxon>Spiralia</taxon>
        <taxon>Lophotrochozoa</taxon>
        <taxon>Platyhelminthes</taxon>
        <taxon>Trematoda</taxon>
        <taxon>Digenea</taxon>
        <taxon>Strigeidida</taxon>
        <taxon>Schistosomatoidea</taxon>
        <taxon>Schistosomatidae</taxon>
        <taxon>Schistosoma</taxon>
    </lineage>
</organism>
<accession>A0A3P8BER4</accession>
<feature type="compositionally biased region" description="Polar residues" evidence="1">
    <location>
        <begin position="134"/>
        <end position="145"/>
    </location>
</feature>
<dbReference type="EMBL" id="UZAI01008993">
    <property type="protein sequence ID" value="VDP03554.1"/>
    <property type="molecule type" value="Genomic_DNA"/>
</dbReference>
<dbReference type="Proteomes" id="UP000277204">
    <property type="component" value="Unassembled WGS sequence"/>
</dbReference>
<reference evidence="2 3" key="1">
    <citation type="submission" date="2018-11" db="EMBL/GenBank/DDBJ databases">
        <authorList>
            <consortium name="Pathogen Informatics"/>
        </authorList>
    </citation>
    <scope>NUCLEOTIDE SEQUENCE [LARGE SCALE GENOMIC DNA]</scope>
    <source>
        <strain evidence="2 3">Zambia</strain>
    </source>
</reference>
<protein>
    <submittedName>
        <fullName evidence="2">Uncharacterized protein</fullName>
    </submittedName>
</protein>